<evidence type="ECO:0000313" key="1">
    <source>
        <dbReference type="EMBL" id="KAH3836172.1"/>
    </source>
</evidence>
<keyword evidence="2" id="KW-1185">Reference proteome</keyword>
<reference evidence="1" key="1">
    <citation type="journal article" date="2019" name="bioRxiv">
        <title>The Genome of the Zebra Mussel, Dreissena polymorpha: A Resource for Invasive Species Research.</title>
        <authorList>
            <person name="McCartney M.A."/>
            <person name="Auch B."/>
            <person name="Kono T."/>
            <person name="Mallez S."/>
            <person name="Zhang Y."/>
            <person name="Obille A."/>
            <person name="Becker A."/>
            <person name="Abrahante J.E."/>
            <person name="Garbe J."/>
            <person name="Badalamenti J.P."/>
            <person name="Herman A."/>
            <person name="Mangelson H."/>
            <person name="Liachko I."/>
            <person name="Sullivan S."/>
            <person name="Sone E.D."/>
            <person name="Koren S."/>
            <person name="Silverstein K.A.T."/>
            <person name="Beckman K.B."/>
            <person name="Gohl D.M."/>
        </authorList>
    </citation>
    <scope>NUCLEOTIDE SEQUENCE</scope>
    <source>
        <strain evidence="1">Duluth1</strain>
        <tissue evidence="1">Whole animal</tissue>
    </source>
</reference>
<organism evidence="1 2">
    <name type="scientific">Dreissena polymorpha</name>
    <name type="common">Zebra mussel</name>
    <name type="synonym">Mytilus polymorpha</name>
    <dbReference type="NCBI Taxonomy" id="45954"/>
    <lineage>
        <taxon>Eukaryota</taxon>
        <taxon>Metazoa</taxon>
        <taxon>Spiralia</taxon>
        <taxon>Lophotrochozoa</taxon>
        <taxon>Mollusca</taxon>
        <taxon>Bivalvia</taxon>
        <taxon>Autobranchia</taxon>
        <taxon>Heteroconchia</taxon>
        <taxon>Euheterodonta</taxon>
        <taxon>Imparidentia</taxon>
        <taxon>Neoheterodontei</taxon>
        <taxon>Myida</taxon>
        <taxon>Dreissenoidea</taxon>
        <taxon>Dreissenidae</taxon>
        <taxon>Dreissena</taxon>
    </lineage>
</organism>
<dbReference type="AlphaFoldDB" id="A0A9D4KB84"/>
<dbReference type="InterPro" id="IPR039989">
    <property type="entry name" value="NUDT9"/>
</dbReference>
<reference evidence="1" key="2">
    <citation type="submission" date="2020-11" db="EMBL/GenBank/DDBJ databases">
        <authorList>
            <person name="McCartney M.A."/>
            <person name="Auch B."/>
            <person name="Kono T."/>
            <person name="Mallez S."/>
            <person name="Becker A."/>
            <person name="Gohl D.M."/>
            <person name="Silverstein K.A.T."/>
            <person name="Koren S."/>
            <person name="Bechman K.B."/>
            <person name="Herman A."/>
            <person name="Abrahante J.E."/>
            <person name="Garbe J."/>
        </authorList>
    </citation>
    <scope>NUCLEOTIDE SEQUENCE</scope>
    <source>
        <strain evidence="1">Duluth1</strain>
        <tissue evidence="1">Whole animal</tissue>
    </source>
</reference>
<dbReference type="PANTHER" id="PTHR13030">
    <property type="entry name" value="NUDIX HYDROLASE"/>
    <property type="match status" value="1"/>
</dbReference>
<dbReference type="PANTHER" id="PTHR13030:SF13">
    <property type="entry name" value="NUDIX HYDROLASE DOMAIN-CONTAINING PROTEIN"/>
    <property type="match status" value="1"/>
</dbReference>
<comment type="caution">
    <text evidence="1">The sequence shown here is derived from an EMBL/GenBank/DDBJ whole genome shotgun (WGS) entry which is preliminary data.</text>
</comment>
<dbReference type="GO" id="GO:0047631">
    <property type="term" value="F:ADP-ribose diphosphatase activity"/>
    <property type="evidence" value="ECO:0007669"/>
    <property type="project" value="InterPro"/>
</dbReference>
<protein>
    <submittedName>
        <fullName evidence="1">Uncharacterized protein</fullName>
    </submittedName>
</protein>
<name>A0A9D4KB84_DREPO</name>
<sequence length="77" mass="8916">MIPKCESICNVAAYMYDFSASMLYKGYLDDPRNTDNAWVEAEVWNFHYNVGDTVDLTVSQVRSNDVHLYNYEKPAIL</sequence>
<proteinExistence type="predicted"/>
<dbReference type="EMBL" id="JAIWYP010000004">
    <property type="protein sequence ID" value="KAH3836172.1"/>
    <property type="molecule type" value="Genomic_DNA"/>
</dbReference>
<dbReference type="Gene3D" id="3.90.79.10">
    <property type="entry name" value="Nucleoside Triphosphate Pyrophosphohydrolase"/>
    <property type="match status" value="1"/>
</dbReference>
<accession>A0A9D4KB84</accession>
<gene>
    <name evidence="1" type="ORF">DPMN_109542</name>
</gene>
<evidence type="ECO:0000313" key="2">
    <source>
        <dbReference type="Proteomes" id="UP000828390"/>
    </source>
</evidence>
<dbReference type="Proteomes" id="UP000828390">
    <property type="component" value="Unassembled WGS sequence"/>
</dbReference>